<dbReference type="GO" id="GO:0051666">
    <property type="term" value="P:actin cortical patch localization"/>
    <property type="evidence" value="ECO:0007669"/>
    <property type="project" value="InterPro"/>
</dbReference>
<evidence type="ECO:0000259" key="4">
    <source>
        <dbReference type="PROSITE" id="PS50002"/>
    </source>
</evidence>
<dbReference type="PROSITE" id="PS51021">
    <property type="entry name" value="BAR"/>
    <property type="match status" value="1"/>
</dbReference>
<dbReference type="HOGENOM" id="CLU_025518_0_0_1"/>
<dbReference type="PANTHER" id="PTHR47174">
    <property type="entry name" value="BRIDGING INTEGRATOR 3"/>
    <property type="match status" value="1"/>
</dbReference>
<feature type="region of interest" description="Disordered" evidence="3">
    <location>
        <begin position="286"/>
        <end position="305"/>
    </location>
</feature>
<dbReference type="PRINTS" id="PR00452">
    <property type="entry name" value="SH3DOMAIN"/>
</dbReference>
<dbReference type="GO" id="GO:0015629">
    <property type="term" value="C:actin cytoskeleton"/>
    <property type="evidence" value="ECO:0007669"/>
    <property type="project" value="TreeGrafter"/>
</dbReference>
<keyword evidence="1 2" id="KW-0728">SH3 domain</keyword>
<evidence type="ECO:0000256" key="2">
    <source>
        <dbReference type="PROSITE-ProRule" id="PRU00192"/>
    </source>
</evidence>
<dbReference type="SMART" id="SM00721">
    <property type="entry name" value="BAR"/>
    <property type="match status" value="1"/>
</dbReference>
<dbReference type="OrthoDB" id="2159336at2759"/>
<dbReference type="GO" id="GO:0031097">
    <property type="term" value="C:medial cortex"/>
    <property type="evidence" value="ECO:0007669"/>
    <property type="project" value="TreeGrafter"/>
</dbReference>
<dbReference type="InterPro" id="IPR027267">
    <property type="entry name" value="AH/BAR_dom_sf"/>
</dbReference>
<dbReference type="InterPro" id="IPR046982">
    <property type="entry name" value="BIN3/RVS161-like"/>
</dbReference>
<dbReference type="GO" id="GO:0043332">
    <property type="term" value="C:mating projection tip"/>
    <property type="evidence" value="ECO:0007669"/>
    <property type="project" value="TreeGrafter"/>
</dbReference>
<feature type="domain" description="BAR" evidence="5">
    <location>
        <begin position="17"/>
        <end position="281"/>
    </location>
</feature>
<evidence type="ECO:0000313" key="7">
    <source>
        <dbReference type="Proteomes" id="UP000030755"/>
    </source>
</evidence>
<dbReference type="InterPro" id="IPR001452">
    <property type="entry name" value="SH3_domain"/>
</dbReference>
<protein>
    <submittedName>
        <fullName evidence="6">Arfaptin/BAR domain-containing protein</fullName>
    </submittedName>
</protein>
<dbReference type="SMART" id="SM00326">
    <property type="entry name" value="SH3"/>
    <property type="match status" value="1"/>
</dbReference>
<name>A0A075AP16_ROZAC</name>
<evidence type="ECO:0000256" key="3">
    <source>
        <dbReference type="SAM" id="MobiDB-lite"/>
    </source>
</evidence>
<feature type="compositionally biased region" description="Polar residues" evidence="3">
    <location>
        <begin position="294"/>
        <end position="305"/>
    </location>
</feature>
<reference evidence="6 7" key="1">
    <citation type="journal article" date="2013" name="Curr. Biol.">
        <title>Shared signatures of parasitism and phylogenomics unite Cryptomycota and microsporidia.</title>
        <authorList>
            <person name="James T.Y."/>
            <person name="Pelin A."/>
            <person name="Bonen L."/>
            <person name="Ahrendt S."/>
            <person name="Sain D."/>
            <person name="Corradi N."/>
            <person name="Stajich J.E."/>
        </authorList>
    </citation>
    <scope>NUCLEOTIDE SEQUENCE [LARGE SCALE GENOMIC DNA]</scope>
    <source>
        <strain evidence="6 7">CSF55</strain>
    </source>
</reference>
<evidence type="ECO:0000256" key="1">
    <source>
        <dbReference type="ARBA" id="ARBA00022443"/>
    </source>
</evidence>
<evidence type="ECO:0000259" key="5">
    <source>
        <dbReference type="PROSITE" id="PS51021"/>
    </source>
</evidence>
<dbReference type="STRING" id="988480.A0A075AP16"/>
<dbReference type="AlphaFoldDB" id="A0A075AP16"/>
<feature type="domain" description="SH3" evidence="4">
    <location>
        <begin position="345"/>
        <end position="406"/>
    </location>
</feature>
<dbReference type="CDD" id="cd00174">
    <property type="entry name" value="SH3"/>
    <property type="match status" value="1"/>
</dbReference>
<dbReference type="SUPFAM" id="SSF50044">
    <property type="entry name" value="SH3-domain"/>
    <property type="match status" value="1"/>
</dbReference>
<evidence type="ECO:0000313" key="6">
    <source>
        <dbReference type="EMBL" id="EPZ31669.1"/>
    </source>
</evidence>
<keyword evidence="7" id="KW-1185">Reference proteome</keyword>
<proteinExistence type="predicted"/>
<dbReference type="GO" id="GO:0006897">
    <property type="term" value="P:endocytosis"/>
    <property type="evidence" value="ECO:0007669"/>
    <property type="project" value="InterPro"/>
</dbReference>
<accession>A0A075AP16</accession>
<dbReference type="Proteomes" id="UP000030755">
    <property type="component" value="Unassembled WGS sequence"/>
</dbReference>
<dbReference type="Pfam" id="PF00018">
    <property type="entry name" value="SH3_1"/>
    <property type="match status" value="1"/>
</dbReference>
<dbReference type="PANTHER" id="PTHR47174:SF1">
    <property type="entry name" value="REDUCED VIABILITY UPON STARVATION PROTEIN 167"/>
    <property type="match status" value="1"/>
</dbReference>
<dbReference type="GO" id="GO:1990528">
    <property type="term" value="C:Rvs161p-Rvs167p complex"/>
    <property type="evidence" value="ECO:0007669"/>
    <property type="project" value="TreeGrafter"/>
</dbReference>
<gene>
    <name evidence="6" type="ORF">O9G_000148</name>
</gene>
<dbReference type="GO" id="GO:0097320">
    <property type="term" value="P:plasma membrane tubulation"/>
    <property type="evidence" value="ECO:0007669"/>
    <property type="project" value="TreeGrafter"/>
</dbReference>
<organism evidence="6 7">
    <name type="scientific">Rozella allomycis (strain CSF55)</name>
    <dbReference type="NCBI Taxonomy" id="988480"/>
    <lineage>
        <taxon>Eukaryota</taxon>
        <taxon>Fungi</taxon>
        <taxon>Fungi incertae sedis</taxon>
        <taxon>Cryptomycota</taxon>
        <taxon>Cryptomycota incertae sedis</taxon>
        <taxon>Rozella</taxon>
    </lineage>
</organism>
<dbReference type="Pfam" id="PF03114">
    <property type="entry name" value="BAR"/>
    <property type="match status" value="1"/>
</dbReference>
<dbReference type="Gene3D" id="1.20.1270.60">
    <property type="entry name" value="Arfaptin homology (AH) domain/BAR domain"/>
    <property type="match status" value="1"/>
</dbReference>
<dbReference type="InterPro" id="IPR004148">
    <property type="entry name" value="BAR_dom"/>
</dbReference>
<dbReference type="GO" id="GO:0008289">
    <property type="term" value="F:lipid binding"/>
    <property type="evidence" value="ECO:0007669"/>
    <property type="project" value="TreeGrafter"/>
</dbReference>
<dbReference type="PROSITE" id="PS50002">
    <property type="entry name" value="SH3"/>
    <property type="match status" value="1"/>
</dbReference>
<dbReference type="SUPFAM" id="SSF103657">
    <property type="entry name" value="BAR/IMD domain-like"/>
    <property type="match status" value="1"/>
</dbReference>
<dbReference type="Gene3D" id="2.30.30.40">
    <property type="entry name" value="SH3 Domains"/>
    <property type="match status" value="1"/>
</dbReference>
<sequence>MSWKGVQKAFNRLPHMVKSAAGSVESTVDEEYKQMETYFNEVEASIAKLLENAKKFKESSISKPVLCKIVGLLEHQASFASVIKDIFQPLPSDEGMAVEIDEKKRLDACDMATKYIGKVNELKSSLENQVNTFIEENVISVLAQVLTIMKPIKEKMKKRSHKLVDYDRHRLSYQKMKSNSTSSPVDERKLAKQQQLLDESKSEYDQYNNVLKTDLPVFFQLREELMKPILESIFCFQKNFFDAACSYLQILDKSNSYGQGIVELIKKEREEVLKLVDDLALLKMGKKGGKSESDTSSAPSSIKSPVENQEKGIYPILKGPSPNNSTGSLATAAANKKRVPLPTPPRITFAVALFDFTAQQPGDLSFKANDRIQIVKQPEGDAWWEGKLQSGESGVFPSKFNPELLFILKYIS</sequence>
<dbReference type="OMA" id="CKIYGMI"/>
<dbReference type="EMBL" id="KE561209">
    <property type="protein sequence ID" value="EPZ31669.1"/>
    <property type="molecule type" value="Genomic_DNA"/>
</dbReference>
<dbReference type="InterPro" id="IPR036028">
    <property type="entry name" value="SH3-like_dom_sf"/>
</dbReference>